<evidence type="ECO:0000313" key="3">
    <source>
        <dbReference type="EMBL" id="KAL2280215.1"/>
    </source>
</evidence>
<dbReference type="PROSITE" id="PS00036">
    <property type="entry name" value="BZIP_BASIC"/>
    <property type="match status" value="1"/>
</dbReference>
<dbReference type="InterPro" id="IPR004827">
    <property type="entry name" value="bZIP"/>
</dbReference>
<comment type="caution">
    <text evidence="3">The sequence shown here is derived from an EMBL/GenBank/DDBJ whole genome shotgun (WGS) entry which is preliminary data.</text>
</comment>
<evidence type="ECO:0000313" key="4">
    <source>
        <dbReference type="Proteomes" id="UP001600888"/>
    </source>
</evidence>
<protein>
    <recommendedName>
        <fullName evidence="2">BZIP domain-containing protein</fullName>
    </recommendedName>
</protein>
<name>A0ABR4ECU4_9PEZI</name>
<organism evidence="3 4">
    <name type="scientific">Diaporthe vaccinii</name>
    <dbReference type="NCBI Taxonomy" id="105482"/>
    <lineage>
        <taxon>Eukaryota</taxon>
        <taxon>Fungi</taxon>
        <taxon>Dikarya</taxon>
        <taxon>Ascomycota</taxon>
        <taxon>Pezizomycotina</taxon>
        <taxon>Sordariomycetes</taxon>
        <taxon>Sordariomycetidae</taxon>
        <taxon>Diaporthales</taxon>
        <taxon>Diaporthaceae</taxon>
        <taxon>Diaporthe</taxon>
        <taxon>Diaporthe eres species complex</taxon>
    </lineage>
</organism>
<dbReference type="PROSITE" id="PS50217">
    <property type="entry name" value="BZIP"/>
    <property type="match status" value="1"/>
</dbReference>
<keyword evidence="4" id="KW-1185">Reference proteome</keyword>
<sequence length="473" mass="50433">MARPGHYPSHGPAFSYSSVSCDLSAAKEAESPSSAAAPESMPPLYAASADPNHTGAPQAATMTKAFYDHPPVHDDRRFYPLCPDSNDFNQFNDFNDFSSAGNSAAAAAHPPPGFPPTMCQAEGDYPYGWGHGLVEVELAFAQSPGIVGAEGHGLHRQAAWAYGEQANGSMVGSGTMTMASPMSQYAPMGESMPEMGGGCYDPLRWPPPPIGQISPSPSQSSYQSSYYASSPASCGGPRFSRHNSVSSLPASRASAVEPTWFDARLQPVADQALSPDDGQFTPGGMVPKQRPNVSTNTSSSSQKTEPRRRTRTKAATSHNTGPLSPAVTPSSNSGPAIVVVPDRPIPKDPKASRTIKPAPQKGAPSESQGVHSKGPLRTRNRAAATKCREKSKLAEEELESSERAMSSEHQRLSVMARGLRDEVLLLKHELLAHGNCDDASIQQYLSRQARMFGNGLAQQQLEQEREQQGRGYG</sequence>
<feature type="domain" description="BZIP" evidence="2">
    <location>
        <begin position="377"/>
        <end position="433"/>
    </location>
</feature>
<dbReference type="SUPFAM" id="SSF57959">
    <property type="entry name" value="Leucine zipper domain"/>
    <property type="match status" value="1"/>
</dbReference>
<dbReference type="Proteomes" id="UP001600888">
    <property type="component" value="Unassembled WGS sequence"/>
</dbReference>
<accession>A0ABR4ECU4</accession>
<dbReference type="Gene3D" id="1.20.5.170">
    <property type="match status" value="1"/>
</dbReference>
<dbReference type="InterPro" id="IPR046347">
    <property type="entry name" value="bZIP_sf"/>
</dbReference>
<dbReference type="EMBL" id="JBAWTH010000068">
    <property type="protein sequence ID" value="KAL2280214.1"/>
    <property type="molecule type" value="Genomic_DNA"/>
</dbReference>
<feature type="region of interest" description="Disordered" evidence="1">
    <location>
        <begin position="27"/>
        <end position="57"/>
    </location>
</feature>
<evidence type="ECO:0000256" key="1">
    <source>
        <dbReference type="SAM" id="MobiDB-lite"/>
    </source>
</evidence>
<dbReference type="EMBL" id="JBAWTH010000068">
    <property type="protein sequence ID" value="KAL2280211.1"/>
    <property type="molecule type" value="Genomic_DNA"/>
</dbReference>
<proteinExistence type="predicted"/>
<feature type="compositionally biased region" description="Polar residues" evidence="1">
    <location>
        <begin position="313"/>
        <end position="334"/>
    </location>
</feature>
<reference evidence="3 4" key="1">
    <citation type="submission" date="2024-03" db="EMBL/GenBank/DDBJ databases">
        <title>A high-quality draft genome sequence of Diaporthe vaccinii, a causative agent of upright dieback and viscid rot disease in cranberry plants.</title>
        <authorList>
            <person name="Sarrasin M."/>
            <person name="Lang B.F."/>
            <person name="Burger G."/>
        </authorList>
    </citation>
    <scope>NUCLEOTIDE SEQUENCE [LARGE SCALE GENOMIC DNA]</scope>
    <source>
        <strain evidence="3 4">IS7</strain>
    </source>
</reference>
<feature type="compositionally biased region" description="Low complexity" evidence="1">
    <location>
        <begin position="31"/>
        <end position="43"/>
    </location>
</feature>
<gene>
    <name evidence="3" type="ORF">FJTKL_12678</name>
</gene>
<feature type="compositionally biased region" description="Low complexity" evidence="1">
    <location>
        <begin position="211"/>
        <end position="227"/>
    </location>
</feature>
<feature type="region of interest" description="Disordered" evidence="1">
    <location>
        <begin position="197"/>
        <end position="227"/>
    </location>
</feature>
<dbReference type="EMBL" id="JBAWTH010000068">
    <property type="protein sequence ID" value="KAL2280215.1"/>
    <property type="molecule type" value="Genomic_DNA"/>
</dbReference>
<feature type="region of interest" description="Disordered" evidence="1">
    <location>
        <begin position="272"/>
        <end position="409"/>
    </location>
</feature>
<feature type="compositionally biased region" description="Basic and acidic residues" evidence="1">
    <location>
        <begin position="386"/>
        <end position="409"/>
    </location>
</feature>
<feature type="compositionally biased region" description="Polar residues" evidence="1">
    <location>
        <begin position="291"/>
        <end position="303"/>
    </location>
</feature>
<dbReference type="PROSITE" id="PS51257">
    <property type="entry name" value="PROKAR_LIPOPROTEIN"/>
    <property type="match status" value="1"/>
</dbReference>
<dbReference type="Pfam" id="PF07716">
    <property type="entry name" value="bZIP_2"/>
    <property type="match status" value="1"/>
</dbReference>
<evidence type="ECO:0000259" key="2">
    <source>
        <dbReference type="PROSITE" id="PS50217"/>
    </source>
</evidence>